<proteinExistence type="predicted"/>
<dbReference type="Gene3D" id="2.60.200.60">
    <property type="match status" value="1"/>
</dbReference>
<evidence type="ECO:0000313" key="2">
    <source>
        <dbReference type="Proteomes" id="UP001555342"/>
    </source>
</evidence>
<dbReference type="CDD" id="cd14744">
    <property type="entry name" value="PAAR_CT_2"/>
    <property type="match status" value="1"/>
</dbReference>
<dbReference type="InterPro" id="IPR008727">
    <property type="entry name" value="PAAR_motif"/>
</dbReference>
<dbReference type="Proteomes" id="UP001555342">
    <property type="component" value="Unassembled WGS sequence"/>
</dbReference>
<dbReference type="EMBL" id="JBFMVT010000002">
    <property type="protein sequence ID" value="MEW7312489.1"/>
    <property type="molecule type" value="Genomic_DNA"/>
</dbReference>
<keyword evidence="2" id="KW-1185">Reference proteome</keyword>
<comment type="caution">
    <text evidence="1">The sequence shown here is derived from an EMBL/GenBank/DDBJ whole genome shotgun (WGS) entry which is preliminary data.</text>
</comment>
<gene>
    <name evidence="1" type="ORF">AB1E22_07150</name>
</gene>
<organism evidence="1 2">
    <name type="scientific">Buttiauxella gaviniae</name>
    <dbReference type="NCBI Taxonomy" id="82990"/>
    <lineage>
        <taxon>Bacteria</taxon>
        <taxon>Pseudomonadati</taxon>
        <taxon>Pseudomonadota</taxon>
        <taxon>Gammaproteobacteria</taxon>
        <taxon>Enterobacterales</taxon>
        <taxon>Enterobacteriaceae</taxon>
        <taxon>Buttiauxella</taxon>
    </lineage>
</organism>
<name>A0ABV3NSG9_9ENTR</name>
<accession>A0ABV3NSG9</accession>
<evidence type="ECO:0000313" key="1">
    <source>
        <dbReference type="EMBL" id="MEW7312489.1"/>
    </source>
</evidence>
<sequence>MMTQTCPTSTGGKILEGITTVTIDGLPVALIGMKASCQACKGAGSIMPNGPHLQTFADIPIALEGDIVACACPKGTNVVLPLTYNVTAL</sequence>
<dbReference type="RefSeq" id="WP_367594723.1">
    <property type="nucleotide sequence ID" value="NZ_JBFMVT010000002.1"/>
</dbReference>
<protein>
    <submittedName>
        <fullName evidence="1">PAAR domain-containing protein</fullName>
    </submittedName>
</protein>
<dbReference type="Pfam" id="PF05488">
    <property type="entry name" value="PAAR_motif"/>
    <property type="match status" value="1"/>
</dbReference>
<reference evidence="1 2" key="1">
    <citation type="submission" date="2024-07" db="EMBL/GenBank/DDBJ databases">
        <authorList>
            <person name="Wang L."/>
        </authorList>
    </citation>
    <scope>NUCLEOTIDE SEQUENCE [LARGE SCALE GENOMIC DNA]</scope>
    <source>
        <strain evidence="1 2">WL359</strain>
    </source>
</reference>